<organism evidence="1 2">
    <name type="scientific">Panagrolaimus sp. JU765</name>
    <dbReference type="NCBI Taxonomy" id="591449"/>
    <lineage>
        <taxon>Eukaryota</taxon>
        <taxon>Metazoa</taxon>
        <taxon>Ecdysozoa</taxon>
        <taxon>Nematoda</taxon>
        <taxon>Chromadorea</taxon>
        <taxon>Rhabditida</taxon>
        <taxon>Tylenchina</taxon>
        <taxon>Panagrolaimomorpha</taxon>
        <taxon>Panagrolaimoidea</taxon>
        <taxon>Panagrolaimidae</taxon>
        <taxon>Panagrolaimus</taxon>
    </lineage>
</organism>
<proteinExistence type="predicted"/>
<name>A0AC34R4Q6_9BILA</name>
<evidence type="ECO:0000313" key="1">
    <source>
        <dbReference type="Proteomes" id="UP000887576"/>
    </source>
</evidence>
<protein>
    <submittedName>
        <fullName evidence="2">ShKT domain-containing protein</fullName>
    </submittedName>
</protein>
<dbReference type="WBParaSite" id="JU765_v2.g340.t1">
    <property type="protein sequence ID" value="JU765_v2.g340.t1"/>
    <property type="gene ID" value="JU765_v2.g340"/>
</dbReference>
<reference evidence="2" key="1">
    <citation type="submission" date="2022-11" db="UniProtKB">
        <authorList>
            <consortium name="WormBaseParasite"/>
        </authorList>
    </citation>
    <scope>IDENTIFICATION</scope>
</reference>
<sequence length="192" mass="21315">MTPFLVFCFLIAAASAQFCGESYAKKNCVTRCQDPNNATVLPKAYYCNDIIDNCHMLFNCNNDTMPCWYNGPNSTVVPKDPRTFPKVRPAACDDPAKKDQALLCALTCGICCETPSYLCFDDKTIDCKGNQQKCNDSSWYDVMHLYCPLTCNLCDPYCSDVNQGCDKLKTLCTNPGLKDWMASRCAKTCGAC</sequence>
<accession>A0AC34R4Q6</accession>
<dbReference type="Proteomes" id="UP000887576">
    <property type="component" value="Unplaced"/>
</dbReference>
<evidence type="ECO:0000313" key="2">
    <source>
        <dbReference type="WBParaSite" id="JU765_v2.g340.t1"/>
    </source>
</evidence>